<keyword evidence="6" id="KW-1185">Reference proteome</keyword>
<dbReference type="OrthoDB" id="5148094at2759"/>
<dbReference type="STRING" id="933852.A0A0C2WYD0"/>
<dbReference type="InterPro" id="IPR021133">
    <property type="entry name" value="HEAT_type_2"/>
</dbReference>
<reference evidence="5 6" key="1">
    <citation type="submission" date="2014-04" db="EMBL/GenBank/DDBJ databases">
        <authorList>
            <consortium name="DOE Joint Genome Institute"/>
            <person name="Kuo A."/>
            <person name="Zuccaro A."/>
            <person name="Kohler A."/>
            <person name="Nagy L.G."/>
            <person name="Floudas D."/>
            <person name="Copeland A."/>
            <person name="Barry K.W."/>
            <person name="Cichocki N."/>
            <person name="Veneault-Fourrey C."/>
            <person name="LaButti K."/>
            <person name="Lindquist E.A."/>
            <person name="Lipzen A."/>
            <person name="Lundell T."/>
            <person name="Morin E."/>
            <person name="Murat C."/>
            <person name="Sun H."/>
            <person name="Tunlid A."/>
            <person name="Henrissat B."/>
            <person name="Grigoriev I.V."/>
            <person name="Hibbett D.S."/>
            <person name="Martin F."/>
            <person name="Nordberg H.P."/>
            <person name="Cantor M.N."/>
            <person name="Hua S.X."/>
        </authorList>
    </citation>
    <scope>NUCLEOTIDE SEQUENCE [LARGE SCALE GENOMIC DNA]</scope>
    <source>
        <strain evidence="5 6">MAFF 305830</strain>
    </source>
</reference>
<dbReference type="InterPro" id="IPR011989">
    <property type="entry name" value="ARM-like"/>
</dbReference>
<comment type="similarity">
    <text evidence="1">Belongs to the GCN1 family.</text>
</comment>
<dbReference type="GO" id="GO:0005829">
    <property type="term" value="C:cytosol"/>
    <property type="evidence" value="ECO:0007669"/>
    <property type="project" value="TreeGrafter"/>
</dbReference>
<dbReference type="Pfam" id="PF24916">
    <property type="entry name" value="HEAT_GCN1_fung"/>
    <property type="match status" value="1"/>
</dbReference>
<dbReference type="GO" id="GO:0019887">
    <property type="term" value="F:protein kinase regulator activity"/>
    <property type="evidence" value="ECO:0007669"/>
    <property type="project" value="TreeGrafter"/>
</dbReference>
<evidence type="ECO:0000256" key="2">
    <source>
        <dbReference type="ARBA" id="ARBA00022737"/>
    </source>
</evidence>
<name>A0A0C2WYD0_SERVB</name>
<dbReference type="InterPro" id="IPR056809">
    <property type="entry name" value="HEAT_GCN1_fung"/>
</dbReference>
<dbReference type="HOGENOM" id="CLU_000504_2_0_1"/>
<evidence type="ECO:0000256" key="3">
    <source>
        <dbReference type="PROSITE-ProRule" id="PRU00103"/>
    </source>
</evidence>
<accession>A0A0C2WYD0</accession>
<reference evidence="6" key="2">
    <citation type="submission" date="2015-01" db="EMBL/GenBank/DDBJ databases">
        <title>Evolutionary Origins and Diversification of the Mycorrhizal Mutualists.</title>
        <authorList>
            <consortium name="DOE Joint Genome Institute"/>
            <consortium name="Mycorrhizal Genomics Consortium"/>
            <person name="Kohler A."/>
            <person name="Kuo A."/>
            <person name="Nagy L.G."/>
            <person name="Floudas D."/>
            <person name="Copeland A."/>
            <person name="Barry K.W."/>
            <person name="Cichocki N."/>
            <person name="Veneault-Fourrey C."/>
            <person name="LaButti K."/>
            <person name="Lindquist E.A."/>
            <person name="Lipzen A."/>
            <person name="Lundell T."/>
            <person name="Morin E."/>
            <person name="Murat C."/>
            <person name="Riley R."/>
            <person name="Ohm R."/>
            <person name="Sun H."/>
            <person name="Tunlid A."/>
            <person name="Henrissat B."/>
            <person name="Grigoriev I.V."/>
            <person name="Hibbett D.S."/>
            <person name="Martin F."/>
        </authorList>
    </citation>
    <scope>NUCLEOTIDE SEQUENCE [LARGE SCALE GENOMIC DNA]</scope>
    <source>
        <strain evidence="6">MAFF 305830</strain>
    </source>
</reference>
<protein>
    <recommendedName>
        <fullName evidence="4">TOG domain-containing protein</fullName>
    </recommendedName>
</protein>
<evidence type="ECO:0000259" key="4">
    <source>
        <dbReference type="SMART" id="SM01349"/>
    </source>
</evidence>
<dbReference type="Gene3D" id="1.25.10.10">
    <property type="entry name" value="Leucine-rich Repeat Variant"/>
    <property type="match status" value="7"/>
</dbReference>
<proteinExistence type="inferred from homology"/>
<dbReference type="SMART" id="SM01349">
    <property type="entry name" value="TOG"/>
    <property type="match status" value="2"/>
</dbReference>
<dbReference type="InterPro" id="IPR022716">
    <property type="entry name" value="Gcn1_N"/>
</dbReference>
<dbReference type="EMBL" id="KN824283">
    <property type="protein sequence ID" value="KIM31083.1"/>
    <property type="molecule type" value="Genomic_DNA"/>
</dbReference>
<dbReference type="InterPro" id="IPR016024">
    <property type="entry name" value="ARM-type_fold"/>
</dbReference>
<feature type="repeat" description="HEAT" evidence="3">
    <location>
        <begin position="1686"/>
        <end position="1724"/>
    </location>
</feature>
<dbReference type="Proteomes" id="UP000054097">
    <property type="component" value="Unassembled WGS sequence"/>
</dbReference>
<dbReference type="Pfam" id="PF24993">
    <property type="entry name" value="GNC1_N"/>
    <property type="match status" value="1"/>
</dbReference>
<dbReference type="GO" id="GO:0006417">
    <property type="term" value="P:regulation of translation"/>
    <property type="evidence" value="ECO:0007669"/>
    <property type="project" value="TreeGrafter"/>
</dbReference>
<dbReference type="PANTHER" id="PTHR23346:SF7">
    <property type="entry name" value="STALLED RIBOSOME SENSOR GCN1"/>
    <property type="match status" value="1"/>
</dbReference>
<gene>
    <name evidence="5" type="ORF">M408DRAFT_65354</name>
</gene>
<feature type="domain" description="TOG" evidence="4">
    <location>
        <begin position="1708"/>
        <end position="1967"/>
    </location>
</feature>
<feature type="repeat" description="HEAT" evidence="3">
    <location>
        <begin position="1568"/>
        <end position="1606"/>
    </location>
</feature>
<organism evidence="5 6">
    <name type="scientific">Serendipita vermifera MAFF 305830</name>
    <dbReference type="NCBI Taxonomy" id="933852"/>
    <lineage>
        <taxon>Eukaryota</taxon>
        <taxon>Fungi</taxon>
        <taxon>Dikarya</taxon>
        <taxon>Basidiomycota</taxon>
        <taxon>Agaricomycotina</taxon>
        <taxon>Agaricomycetes</taxon>
        <taxon>Sebacinales</taxon>
        <taxon>Serendipitaceae</taxon>
        <taxon>Serendipita</taxon>
    </lineage>
</organism>
<dbReference type="GO" id="GO:0034198">
    <property type="term" value="P:cellular response to amino acid starvation"/>
    <property type="evidence" value="ECO:0007669"/>
    <property type="project" value="TreeGrafter"/>
</dbReference>
<evidence type="ECO:0000313" key="6">
    <source>
        <dbReference type="Proteomes" id="UP000054097"/>
    </source>
</evidence>
<keyword evidence="2" id="KW-0677">Repeat</keyword>
<dbReference type="InterPro" id="IPR057546">
    <property type="entry name" value="HEAT_GCN1"/>
</dbReference>
<evidence type="ECO:0000256" key="1">
    <source>
        <dbReference type="ARBA" id="ARBA00007366"/>
    </source>
</evidence>
<dbReference type="SUPFAM" id="SSF48371">
    <property type="entry name" value="ARM repeat"/>
    <property type="match status" value="3"/>
</dbReference>
<evidence type="ECO:0000313" key="5">
    <source>
        <dbReference type="EMBL" id="KIM31083.1"/>
    </source>
</evidence>
<sequence length="2576" mass="283388">MSNQEILLWSQRVHLDDDEGNQASAFEWGSLFDNWDGFMTFAQREILSGSTKKRTGFINGRLIPLATRADLSMSQTMDLFKLVIITLPRYVDNLSRDAVLNLAKSLIRRDELRGKPEGEPEATKMGVTEQIIGWLKVEADRVSKMAGAVSAAQISVLFAWVCNLYTLILSLDGNFTKTNSWSKLVSAFAILFDLLLDSTTPIKLSLQKSAIVQARRAIRLAPSVMVPMIKSLNDWILTPTHNIKWLPLVGLIYEVAFHLREEATKQAILPEIKGYVLRLYISCILQSKVTTPLHTLTAFDPFIRDAVLDDDHTREILPVVERMLLRSPEISLPSITRFYLFYSHPITTEQFHSLLTPVLSCSKSANLIVRQGAVNLFKAIIPHSPETSDSKQTVNLILAPCLGGKSNGPDHRQALYLMLSYIKPDMSVSRDVVEILLPFMEKETSEMVLATLTEVVPKHLAFLLKDENAPTLNPVLVASILKDMSSTKPASRRTVIATVGQVFWEISQEVAIWPAAASGFFQDLRPALEKVSSEAATASTATTIGGAVDAWAALTVLLYGCYKSTFGELISSSTIKKHPAIQSIVVTSGKPSFLYSDKIYQKITEPKEAIWLLRALESAMTAYSDAFSNNSRNRCYFGQAIVWLAVDHTSPEVRREALACTKRLSTTFPIETNVSIRTALHALLFEEKRSTATVSDSEFSRHKAARMATLLSSSSNLESQPDSSKENLVVEMLLVSHHKDFGFMAQNQWIELVQQVKLDPYHVVVRKLDEITSLIEATINQAESGSIIRNAALKAVTTLVFVAPKEALPNFLGLIEDRLEPNQLKSLGTYELGVWNTSPGTLFVDVLASKKNSGTVIEKGKEADIKKWEAELRKTLAQKNSAQPTLTKQEKALFDSQLAKEEATRGQLQLLQKRLQDGLSLCQSLLTSRSLSSSGRLPWLASLLSEGVVKLGTPFVGSSGILTYFDVFLEASERLESHRLWIAVATLRSHDIQDIPENYTVEALDSLLGRLLYRIKSLSEQIPFEADTFSLFWPLLSQIIHKGGINAASEDDAIEQLVLVLEIVRSHSVQFADVGYPRQSICQALVTLISQHPKVSRDAIAVLLEVGDTIHSSASESEQDLLISSTLSQEVFVRNACLQAMQSFDLTEREWLPALWTACHDADDQNANLARVIWVENGLDVPETFMVDLIPYLSHSNSYVRQSSARSLKESLEIWPSSKGSSIATLQTFYREKAKPLVPEYDEFGMVIASTLDRVDPWEARLATADAFYQIAALFSEDQVIPFFQFLIEAEAIGDRNLDVRRRMLEAGVLIIQIHGKNALQGLIKTFEDFLAANQSGTDTEDHIRQAVVILLGAIAQHLQKSDRRVKDVISRLIEALKTPSEVVQESVADCLTPLAPLVESDIATIIDLLYKDLTTGPKYAVRRGAAYGIAGIIRGTGVIGIQKYNIIRRIRDAAGDKTRYETRQGASFVLETLARILGRRFEPYIVQLLPVLLASFGDANAEVREATIDASKVIMGTLSGYGVKQIMPKVMEGLEERQWRTKKGSVELLGSMAFCAPKQLSSALPTVIPQLTVVLTDSHAQVRAAGNKSLKQFGEVITNPEIHSLVSTLLKALVDPEKTAVALNALLKKSFVHYIDSPSLAIVIPIIERGLRERSADTKRKATQIVGQMAGLTDSKDFIPYLTRLLPLVHIVLVDPVPEARATAAKALGTLVERLGEGQFPDLVQDLLKTLRSDTSGVDRQGAAQGLSEVISGLGMERLEGLLPDIISSASSPRSYVREGFMSLLVYLPATFGARFQPHLSKVIPPILRGLADTEEYVREASMKAGRMIVVNYSNKAVDLLLPELEQGIFDSGWRIRQSSITLIGELLFRLSGISGKSELDEEEEVDAVAAESSRKMLIDVLGKERNDRVLAALYLVRQDAVAAVRMASIHIWKALVSNTPRTGEHVFGDVCIFLLLSTTRLKPPQTAARTLGELCRKFGERILGDILPILERGSRSSNERIREGVCLAMSELIENSSEAQRDEHESQIVDLVRRSLVDSSARCRAAAAIAFDVLQEVMGARAIDETIPTLLEALRQPGESSGTALQALREVMTVRATTVFPVLIPTLIATPMTAFNARALASLVTVAGAALSKRLTIILTALIRAVENQADEALKADINEAISALLGSISDQEGLQTLMLLLAGWVKNESWARRVSAINFFETFCKVSTLDFALYRLDWVRNLVALMDDRKAEVVEAAVPAFEAFIKSTDKEELDSMVVTLRRTIEGTGAPGRGVPGFSLKGSISSMMPIIIAGLTTGSNEQREQAAYAIGDLVERTEEVAFKPYVVQFTGPLIRVATQATAYPPGVKVAILKSLTAMLERIPMQLKPFFPQLSRTFVKSCGDNSSLAVRNAAAKALGTLTQNNQTRVDALLTELLSTSKSSDDEAVAASLVLATAHVVRSAINSISPESKDTCVSLIESTFKEKHDDSYLHAVASLFTSLETNPELLKPIVQANLLQGTPPSVLSSLMILHVVEDAPKLFYTLECVPSILKKVVESIGEPVPGISRPAREAKELTRTTPPFCDDEAVHTIFGA</sequence>
<dbReference type="InterPro" id="IPR034085">
    <property type="entry name" value="TOG"/>
</dbReference>
<dbReference type="Pfam" id="PF24987">
    <property type="entry name" value="HEAT_EF3_N"/>
    <property type="match status" value="2"/>
</dbReference>
<dbReference type="Pfam" id="PF23271">
    <property type="entry name" value="HEAT_GCN1"/>
    <property type="match status" value="1"/>
</dbReference>
<dbReference type="InterPro" id="IPR056810">
    <property type="entry name" value="GNC1-like_N"/>
</dbReference>
<dbReference type="Pfam" id="PF24984">
    <property type="entry name" value="HEAT_EF3_GNC1"/>
    <property type="match status" value="1"/>
</dbReference>
<dbReference type="PANTHER" id="PTHR23346">
    <property type="entry name" value="TRANSLATIONAL ACTIVATOR GCN1-RELATED"/>
    <property type="match status" value="1"/>
</dbReference>
<dbReference type="Pfam" id="PF12074">
    <property type="entry name" value="Gcn1_N"/>
    <property type="match status" value="1"/>
</dbReference>
<dbReference type="PROSITE" id="PS50077">
    <property type="entry name" value="HEAT_REPEAT"/>
    <property type="match status" value="2"/>
</dbReference>
<feature type="domain" description="TOG" evidence="4">
    <location>
        <begin position="1394"/>
        <end position="1626"/>
    </location>
</feature>